<dbReference type="STRING" id="1194526.A284_01490"/>
<gene>
    <name evidence="2" type="ORF">BU085_00130</name>
</gene>
<feature type="transmembrane region" description="Helical" evidence="1">
    <location>
        <begin position="91"/>
        <end position="111"/>
    </location>
</feature>
<evidence type="ECO:0000256" key="1">
    <source>
        <dbReference type="SAM" id="Phobius"/>
    </source>
</evidence>
<protein>
    <submittedName>
        <fullName evidence="2">DUF1275 domain-containing protein</fullName>
    </submittedName>
</protein>
<dbReference type="Proteomes" id="UP000240717">
    <property type="component" value="Unassembled WGS sequence"/>
</dbReference>
<sequence>MALEKFMRRNIYQSKEMAILLTFVGGYIDAYTFLSRRGTLAAGQTGNIIFLASELSHRDLRGGMLKVASVVSFMIGVMFVSLIHHQLATRYWRLVSLIPITLSCLVVGFLPMSIPNLYILPPLAFGMAMLTTSFSKIEGEGYNNTFSTGNLKNGVIALSEYILNGDTAQLRKAKLYIRIVLSFIIGAIISAEVQKYIGTYAILVAAMILVLIFIFYSILIYRREHTVE</sequence>
<evidence type="ECO:0000313" key="2">
    <source>
        <dbReference type="EMBL" id="PTI52660.1"/>
    </source>
</evidence>
<proteinExistence type="predicted"/>
<dbReference type="InterPro" id="IPR010699">
    <property type="entry name" value="DUF1275"/>
</dbReference>
<comment type="caution">
    <text evidence="2">The sequence shown here is derived from an EMBL/GenBank/DDBJ whole genome shotgun (WGS) entry which is preliminary data.</text>
</comment>
<dbReference type="PANTHER" id="PTHR37314:SF4">
    <property type="entry name" value="UPF0700 TRANSMEMBRANE PROTEIN YOAK"/>
    <property type="match status" value="1"/>
</dbReference>
<dbReference type="EMBL" id="PZEV01000001">
    <property type="protein sequence ID" value="PTI52660.1"/>
    <property type="molecule type" value="Genomic_DNA"/>
</dbReference>
<feature type="transmembrane region" description="Helical" evidence="1">
    <location>
        <begin position="197"/>
        <end position="221"/>
    </location>
</feature>
<keyword evidence="1" id="KW-1133">Transmembrane helix</keyword>
<feature type="transmembrane region" description="Helical" evidence="1">
    <location>
        <begin position="175"/>
        <end position="191"/>
    </location>
</feature>
<feature type="transmembrane region" description="Helical" evidence="1">
    <location>
        <begin position="63"/>
        <end position="84"/>
    </location>
</feature>
<organism evidence="2 3">
    <name type="scientific">Staphylococcus warneri</name>
    <dbReference type="NCBI Taxonomy" id="1292"/>
    <lineage>
        <taxon>Bacteria</taxon>
        <taxon>Bacillati</taxon>
        <taxon>Bacillota</taxon>
        <taxon>Bacilli</taxon>
        <taxon>Bacillales</taxon>
        <taxon>Staphylococcaceae</taxon>
        <taxon>Staphylococcus</taxon>
    </lineage>
</organism>
<dbReference type="Pfam" id="PF06912">
    <property type="entry name" value="DUF1275"/>
    <property type="match status" value="1"/>
</dbReference>
<accession>A0A2T4Q3V9</accession>
<keyword evidence="1" id="KW-0812">Transmembrane</keyword>
<dbReference type="PANTHER" id="PTHR37314">
    <property type="entry name" value="SLR0142 PROTEIN"/>
    <property type="match status" value="1"/>
</dbReference>
<evidence type="ECO:0000313" key="3">
    <source>
        <dbReference type="Proteomes" id="UP000240717"/>
    </source>
</evidence>
<dbReference type="RefSeq" id="WP_107532329.1">
    <property type="nucleotide sequence ID" value="NZ_PZEV01000001.1"/>
</dbReference>
<name>A0A2T4Q3V9_STAWA</name>
<reference evidence="2 3" key="1">
    <citation type="journal article" date="2016" name="Front. Microbiol.">
        <title>Comprehensive Phylogenetic Analysis of Bovine Non-aureus Staphylococci Species Based on Whole-Genome Sequencing.</title>
        <authorList>
            <person name="Naushad S."/>
            <person name="Barkema H.W."/>
            <person name="Luby C."/>
            <person name="Condas L.A."/>
            <person name="Nobrega D.B."/>
            <person name="Carson D.A."/>
            <person name="De Buck J."/>
        </authorList>
    </citation>
    <scope>NUCLEOTIDE SEQUENCE [LARGE SCALE GENOMIC DNA]</scope>
    <source>
        <strain evidence="2 3">SNUC 2993</strain>
    </source>
</reference>
<keyword evidence="1" id="KW-0472">Membrane</keyword>
<dbReference type="AlphaFoldDB" id="A0A2T4Q3V9"/>